<dbReference type="InterPro" id="IPR018982">
    <property type="entry name" value="RQC_domain"/>
</dbReference>
<dbReference type="InterPro" id="IPR036388">
    <property type="entry name" value="WH-like_DNA-bd_sf"/>
</dbReference>
<evidence type="ECO:0000259" key="19">
    <source>
        <dbReference type="PROSITE" id="PS51192"/>
    </source>
</evidence>
<dbReference type="PANTHER" id="PTHR13710:SF105">
    <property type="entry name" value="ATP-DEPENDENT DNA HELICASE Q1"/>
    <property type="match status" value="1"/>
</dbReference>
<evidence type="ECO:0000313" key="21">
    <source>
        <dbReference type="EMBL" id="MCK8783263.1"/>
    </source>
</evidence>
<dbReference type="InterPro" id="IPR044876">
    <property type="entry name" value="HRDC_dom_sf"/>
</dbReference>
<dbReference type="Gene3D" id="3.40.50.300">
    <property type="entry name" value="P-loop containing nucleotide triphosphate hydrolases"/>
    <property type="match status" value="2"/>
</dbReference>
<dbReference type="AlphaFoldDB" id="A0A9X1Y4S5"/>
<evidence type="ECO:0000256" key="15">
    <source>
        <dbReference type="ARBA" id="ARBA00034617"/>
    </source>
</evidence>
<dbReference type="InterPro" id="IPR014001">
    <property type="entry name" value="Helicase_ATP-bd"/>
</dbReference>
<evidence type="ECO:0000256" key="13">
    <source>
        <dbReference type="ARBA" id="ARBA00023204"/>
    </source>
</evidence>
<dbReference type="SUPFAM" id="SSF46785">
    <property type="entry name" value="Winged helix' DNA-binding domain"/>
    <property type="match status" value="1"/>
</dbReference>
<dbReference type="InterPro" id="IPR004589">
    <property type="entry name" value="DNA_helicase_ATP-dep_RecQ"/>
</dbReference>
<proteinExistence type="inferred from homology"/>
<evidence type="ECO:0000256" key="7">
    <source>
        <dbReference type="ARBA" id="ARBA00022801"/>
    </source>
</evidence>
<dbReference type="SMART" id="SM00956">
    <property type="entry name" value="RQC"/>
    <property type="match status" value="1"/>
</dbReference>
<dbReference type="InterPro" id="IPR011545">
    <property type="entry name" value="DEAD/DEAH_box_helicase_dom"/>
</dbReference>
<keyword evidence="10" id="KW-0067">ATP-binding</keyword>
<accession>A0A9X1Y4S5</accession>
<feature type="domain" description="Helicase ATP-binding" evidence="19">
    <location>
        <begin position="44"/>
        <end position="212"/>
    </location>
</feature>
<evidence type="ECO:0000256" key="16">
    <source>
        <dbReference type="NCBIfam" id="TIGR01389"/>
    </source>
</evidence>
<dbReference type="GO" id="GO:0006310">
    <property type="term" value="P:DNA recombination"/>
    <property type="evidence" value="ECO:0007669"/>
    <property type="project" value="UniProtKB-UniRule"/>
</dbReference>
<dbReference type="GO" id="GO:0043138">
    <property type="term" value="F:3'-5' DNA helicase activity"/>
    <property type="evidence" value="ECO:0007669"/>
    <property type="project" value="UniProtKB-EC"/>
</dbReference>
<evidence type="ECO:0000259" key="18">
    <source>
        <dbReference type="PROSITE" id="PS50967"/>
    </source>
</evidence>
<dbReference type="PROSITE" id="PS50967">
    <property type="entry name" value="HRDC"/>
    <property type="match status" value="1"/>
</dbReference>
<dbReference type="Gene3D" id="1.10.10.10">
    <property type="entry name" value="Winged helix-like DNA-binding domain superfamily/Winged helix DNA-binding domain"/>
    <property type="match status" value="1"/>
</dbReference>
<organism evidence="21 22">
    <name type="scientific">Roseomonas acroporae</name>
    <dbReference type="NCBI Taxonomy" id="2937791"/>
    <lineage>
        <taxon>Bacteria</taxon>
        <taxon>Pseudomonadati</taxon>
        <taxon>Pseudomonadota</taxon>
        <taxon>Alphaproteobacteria</taxon>
        <taxon>Acetobacterales</taxon>
        <taxon>Roseomonadaceae</taxon>
        <taxon>Roseomonas</taxon>
    </lineage>
</organism>
<evidence type="ECO:0000256" key="8">
    <source>
        <dbReference type="ARBA" id="ARBA00022806"/>
    </source>
</evidence>
<dbReference type="SMART" id="SM00341">
    <property type="entry name" value="HRDC"/>
    <property type="match status" value="1"/>
</dbReference>
<dbReference type="GO" id="GO:0030894">
    <property type="term" value="C:replisome"/>
    <property type="evidence" value="ECO:0007669"/>
    <property type="project" value="TreeGrafter"/>
</dbReference>
<dbReference type="GO" id="GO:0043590">
    <property type="term" value="C:bacterial nucleoid"/>
    <property type="evidence" value="ECO:0007669"/>
    <property type="project" value="TreeGrafter"/>
</dbReference>
<evidence type="ECO:0000256" key="4">
    <source>
        <dbReference type="ARBA" id="ARBA00022723"/>
    </source>
</evidence>
<dbReference type="GO" id="GO:0005524">
    <property type="term" value="F:ATP binding"/>
    <property type="evidence" value="ECO:0007669"/>
    <property type="project" value="UniProtKB-KW"/>
</dbReference>
<dbReference type="GO" id="GO:0005737">
    <property type="term" value="C:cytoplasm"/>
    <property type="evidence" value="ECO:0007669"/>
    <property type="project" value="TreeGrafter"/>
</dbReference>
<evidence type="ECO:0000256" key="12">
    <source>
        <dbReference type="ARBA" id="ARBA00023172"/>
    </source>
</evidence>
<dbReference type="FunFam" id="3.40.50.300:FF:001389">
    <property type="entry name" value="ATP-dependent DNA helicase RecQ"/>
    <property type="match status" value="1"/>
</dbReference>
<feature type="domain" description="HRDC" evidence="18">
    <location>
        <begin position="557"/>
        <end position="629"/>
    </location>
</feature>
<keyword evidence="8 21" id="KW-0347">Helicase</keyword>
<dbReference type="SMART" id="SM00487">
    <property type="entry name" value="DEXDc"/>
    <property type="match status" value="1"/>
</dbReference>
<evidence type="ECO:0000256" key="11">
    <source>
        <dbReference type="ARBA" id="ARBA00023125"/>
    </source>
</evidence>
<evidence type="ECO:0000256" key="9">
    <source>
        <dbReference type="ARBA" id="ARBA00022833"/>
    </source>
</evidence>
<feature type="compositionally biased region" description="Pro residues" evidence="17">
    <location>
        <begin position="12"/>
        <end position="22"/>
    </location>
</feature>
<protein>
    <recommendedName>
        <fullName evidence="16">DNA helicase RecQ</fullName>
        <ecNumber evidence="16">5.6.2.4</ecNumber>
    </recommendedName>
</protein>
<comment type="cofactor">
    <cofactor evidence="1">
        <name>Mg(2+)</name>
        <dbReference type="ChEBI" id="CHEBI:18420"/>
    </cofactor>
</comment>
<dbReference type="GO" id="GO:0006281">
    <property type="term" value="P:DNA repair"/>
    <property type="evidence" value="ECO:0007669"/>
    <property type="project" value="UniProtKB-KW"/>
</dbReference>
<dbReference type="GO" id="GO:0009378">
    <property type="term" value="F:four-way junction helicase activity"/>
    <property type="evidence" value="ECO:0007669"/>
    <property type="project" value="TreeGrafter"/>
</dbReference>
<gene>
    <name evidence="21" type="primary">recQ</name>
    <name evidence="21" type="ORF">M0638_02565</name>
</gene>
<dbReference type="SMART" id="SM00490">
    <property type="entry name" value="HELICc"/>
    <property type="match status" value="1"/>
</dbReference>
<keyword evidence="22" id="KW-1185">Reference proteome</keyword>
<evidence type="ECO:0000256" key="2">
    <source>
        <dbReference type="ARBA" id="ARBA00001947"/>
    </source>
</evidence>
<comment type="cofactor">
    <cofactor evidence="2">
        <name>Zn(2+)</name>
        <dbReference type="ChEBI" id="CHEBI:29105"/>
    </cofactor>
</comment>
<dbReference type="InterPro" id="IPR002121">
    <property type="entry name" value="HRDC_dom"/>
</dbReference>
<keyword evidence="9" id="KW-0862">Zinc</keyword>
<name>A0A9X1Y4S5_9PROT</name>
<dbReference type="PANTHER" id="PTHR13710">
    <property type="entry name" value="DNA HELICASE RECQ FAMILY MEMBER"/>
    <property type="match status" value="1"/>
</dbReference>
<dbReference type="Gene3D" id="1.10.150.80">
    <property type="entry name" value="HRDC domain"/>
    <property type="match status" value="1"/>
</dbReference>
<feature type="region of interest" description="Disordered" evidence="17">
    <location>
        <begin position="524"/>
        <end position="552"/>
    </location>
</feature>
<evidence type="ECO:0000259" key="20">
    <source>
        <dbReference type="PROSITE" id="PS51194"/>
    </source>
</evidence>
<evidence type="ECO:0000256" key="5">
    <source>
        <dbReference type="ARBA" id="ARBA00022741"/>
    </source>
</evidence>
<comment type="catalytic activity">
    <reaction evidence="15">
        <text>Couples ATP hydrolysis with the unwinding of duplex DNA by translocating in the 3'-5' direction.</text>
        <dbReference type="EC" id="5.6.2.4"/>
    </reaction>
</comment>
<keyword evidence="13" id="KW-0234">DNA repair</keyword>
<comment type="caution">
    <text evidence="21">The sequence shown here is derived from an EMBL/GenBank/DDBJ whole genome shotgun (WGS) entry which is preliminary data.</text>
</comment>
<dbReference type="InterPro" id="IPR027417">
    <property type="entry name" value="P-loop_NTPase"/>
</dbReference>
<dbReference type="InterPro" id="IPR032284">
    <property type="entry name" value="RecQ_Zn-bd"/>
</dbReference>
<keyword evidence="12" id="KW-0233">DNA recombination</keyword>
<evidence type="ECO:0000256" key="3">
    <source>
        <dbReference type="ARBA" id="ARBA00005446"/>
    </source>
</evidence>
<keyword evidence="11" id="KW-0238">DNA-binding</keyword>
<dbReference type="NCBIfam" id="TIGR00614">
    <property type="entry name" value="recQ_fam"/>
    <property type="match status" value="1"/>
</dbReference>
<sequence>MPDITAAATRPGPDPAQDPAPDPGTVLHRVFGHAGFRGLQEQVIRHVAGGGSGLVLMPTGGGKSLCYQVPALCRPGIAVVVSPLIALMEDQVAAMRQQGVAAGALHSELPEEERRALRRQMRDGALKLLYVSPERLVMDGTLDDLAARRLALFAIDEAHCVSQWGHHFRAEYRNLGVLATRFPEIPRLALTATADPRTVEDIRRQLGLADALVFRGGFDRPNIRIEAAPRESERGQLRAFVRAASDRSGAGIVYCGSRARAEQTAEWLRADGHDAMAFHAGMEAADKRAAHRRFAGGDAVIMCATIAFGMGIDRPDVRWVAHLSLPATPEGWYQEIGRAGRDGLPARALLLYAAGDIALARHRIAESPAPDEQKRIERGRLEAMIGVAEAATCRRRLLLRCFGEDPGRDCGNCDVCLHPPRRYDGTVAAQKLLSAVLRTGQRFGANHVVDVLVGRLTPRIAQFGHDRLPTFGVGRELGAEGWRGVARQLVAQGVLDLEEVGEHGHALVATDQTRPVLRGEAPLMLREERPTATGGRPGRSLRRERDPDRPRASVALGEADEALFETLREWRRAEAQSQAVPPYLIFHDRTLAEIAARRPASEAALAEVPGVGASKLERYGAALLRILRD</sequence>
<dbReference type="GO" id="GO:0009432">
    <property type="term" value="P:SOS response"/>
    <property type="evidence" value="ECO:0007669"/>
    <property type="project" value="UniProtKB-UniRule"/>
</dbReference>
<dbReference type="RefSeq" id="WP_248665389.1">
    <property type="nucleotide sequence ID" value="NZ_JALPRX010000008.1"/>
</dbReference>
<dbReference type="InterPro" id="IPR006293">
    <property type="entry name" value="DNA_helicase_ATP-dep_RecQ_bac"/>
</dbReference>
<dbReference type="Pfam" id="PF00271">
    <property type="entry name" value="Helicase_C"/>
    <property type="match status" value="1"/>
</dbReference>
<dbReference type="EC" id="5.6.2.4" evidence="16"/>
<feature type="domain" description="Helicase C-terminal" evidence="20">
    <location>
        <begin position="236"/>
        <end position="384"/>
    </location>
</feature>
<dbReference type="Proteomes" id="UP001139516">
    <property type="component" value="Unassembled WGS sequence"/>
</dbReference>
<evidence type="ECO:0000313" key="22">
    <source>
        <dbReference type="Proteomes" id="UP001139516"/>
    </source>
</evidence>
<feature type="compositionally biased region" description="Basic and acidic residues" evidence="17">
    <location>
        <begin position="541"/>
        <end position="551"/>
    </location>
</feature>
<evidence type="ECO:0000256" key="10">
    <source>
        <dbReference type="ARBA" id="ARBA00022840"/>
    </source>
</evidence>
<dbReference type="InterPro" id="IPR010997">
    <property type="entry name" value="HRDC-like_sf"/>
</dbReference>
<dbReference type="Pfam" id="PF09382">
    <property type="entry name" value="RQC"/>
    <property type="match status" value="1"/>
</dbReference>
<keyword evidence="6" id="KW-0227">DNA damage</keyword>
<dbReference type="NCBIfam" id="TIGR01389">
    <property type="entry name" value="recQ"/>
    <property type="match status" value="1"/>
</dbReference>
<evidence type="ECO:0000256" key="1">
    <source>
        <dbReference type="ARBA" id="ARBA00001946"/>
    </source>
</evidence>
<evidence type="ECO:0000256" key="6">
    <source>
        <dbReference type="ARBA" id="ARBA00022763"/>
    </source>
</evidence>
<dbReference type="PROSITE" id="PS51194">
    <property type="entry name" value="HELICASE_CTER"/>
    <property type="match status" value="1"/>
</dbReference>
<dbReference type="Pfam" id="PF00270">
    <property type="entry name" value="DEAD"/>
    <property type="match status" value="1"/>
</dbReference>
<dbReference type="CDD" id="cd17920">
    <property type="entry name" value="DEXHc_RecQ"/>
    <property type="match status" value="1"/>
</dbReference>
<keyword evidence="5" id="KW-0547">Nucleotide-binding</keyword>
<dbReference type="GO" id="GO:0006260">
    <property type="term" value="P:DNA replication"/>
    <property type="evidence" value="ECO:0007669"/>
    <property type="project" value="InterPro"/>
</dbReference>
<keyword evidence="7 21" id="KW-0378">Hydrolase</keyword>
<dbReference type="InterPro" id="IPR036390">
    <property type="entry name" value="WH_DNA-bd_sf"/>
</dbReference>
<dbReference type="InterPro" id="IPR001650">
    <property type="entry name" value="Helicase_C-like"/>
</dbReference>
<dbReference type="PROSITE" id="PS51192">
    <property type="entry name" value="HELICASE_ATP_BIND_1"/>
    <property type="match status" value="1"/>
</dbReference>
<comment type="similarity">
    <text evidence="3">Belongs to the helicase family. RecQ subfamily.</text>
</comment>
<dbReference type="Pfam" id="PF00570">
    <property type="entry name" value="HRDC"/>
    <property type="match status" value="1"/>
</dbReference>
<dbReference type="GO" id="GO:0046872">
    <property type="term" value="F:metal ion binding"/>
    <property type="evidence" value="ECO:0007669"/>
    <property type="project" value="UniProtKB-KW"/>
</dbReference>
<feature type="region of interest" description="Disordered" evidence="17">
    <location>
        <begin position="1"/>
        <end position="23"/>
    </location>
</feature>
<dbReference type="SUPFAM" id="SSF52540">
    <property type="entry name" value="P-loop containing nucleoside triphosphate hydrolases"/>
    <property type="match status" value="1"/>
</dbReference>
<dbReference type="GO" id="GO:0016787">
    <property type="term" value="F:hydrolase activity"/>
    <property type="evidence" value="ECO:0007669"/>
    <property type="project" value="UniProtKB-KW"/>
</dbReference>
<keyword evidence="4" id="KW-0479">Metal-binding</keyword>
<evidence type="ECO:0000256" key="14">
    <source>
        <dbReference type="ARBA" id="ARBA00023235"/>
    </source>
</evidence>
<dbReference type="GO" id="GO:0003677">
    <property type="term" value="F:DNA binding"/>
    <property type="evidence" value="ECO:0007669"/>
    <property type="project" value="UniProtKB-KW"/>
</dbReference>
<keyword evidence="14" id="KW-0413">Isomerase</keyword>
<evidence type="ECO:0000256" key="17">
    <source>
        <dbReference type="SAM" id="MobiDB-lite"/>
    </source>
</evidence>
<dbReference type="EMBL" id="JALPRX010000008">
    <property type="protein sequence ID" value="MCK8783263.1"/>
    <property type="molecule type" value="Genomic_DNA"/>
</dbReference>
<dbReference type="SUPFAM" id="SSF47819">
    <property type="entry name" value="HRDC-like"/>
    <property type="match status" value="1"/>
</dbReference>
<reference evidence="21" key="1">
    <citation type="submission" date="2022-04" db="EMBL/GenBank/DDBJ databases">
        <title>Roseomonas acroporae sp. nov., isolated from coral Acropora digitifera.</title>
        <authorList>
            <person name="Sun H."/>
        </authorList>
    </citation>
    <scope>NUCLEOTIDE SEQUENCE</scope>
    <source>
        <strain evidence="21">NAR14</strain>
    </source>
</reference>
<dbReference type="Pfam" id="PF16124">
    <property type="entry name" value="RecQ_Zn_bind"/>
    <property type="match status" value="1"/>
</dbReference>